<dbReference type="Proteomes" id="UP000316806">
    <property type="component" value="Chromosome"/>
</dbReference>
<sequence>MRLRALVSVPLPALLACALAAGCASPAPRPPAPSPDDVIKAAQQRLTDGCLSRRGLTPPRPGDRPPPAAERERVARALFGTGRTELSLTLPTGHSVGAHTDGCLAAAQRALYGDQKRWFQVSTVVNNLKPEAAHADRPLAEVRAGHRAELAQWRQLRTRALKNAEAVLSRDTPTAPRGS</sequence>
<dbReference type="EMBL" id="CP040916">
    <property type="protein sequence ID" value="QDQ11330.1"/>
    <property type="molecule type" value="Genomic_DNA"/>
</dbReference>
<feature type="signal peptide" evidence="2">
    <location>
        <begin position="1"/>
        <end position="20"/>
    </location>
</feature>
<feature type="chain" id="PRO_5022183407" description="Lipoprotein" evidence="2">
    <location>
        <begin position="21"/>
        <end position="179"/>
    </location>
</feature>
<evidence type="ECO:0008006" key="5">
    <source>
        <dbReference type="Google" id="ProtNLM"/>
    </source>
</evidence>
<dbReference type="RefSeq" id="WP_144003229.1">
    <property type="nucleotide sequence ID" value="NZ_CP040916.1"/>
</dbReference>
<gene>
    <name evidence="3" type="ORF">FH965_12660</name>
</gene>
<proteinExistence type="predicted"/>
<feature type="region of interest" description="Disordered" evidence="1">
    <location>
        <begin position="49"/>
        <end position="69"/>
    </location>
</feature>
<feature type="compositionally biased region" description="Pro residues" evidence="1">
    <location>
        <begin position="58"/>
        <end position="68"/>
    </location>
</feature>
<reference evidence="3 4" key="1">
    <citation type="journal article" date="2019" name="J. Ind. Microbiol. Biotechnol.">
        <title>The complete genomic sequence of Streptomyces spectabilis NRRL-2792 and identification of secondary metabolite biosynthetic gene clusters.</title>
        <authorList>
            <person name="Sinha A."/>
            <person name="Phillips-Salemka S."/>
            <person name="Niraula T.A."/>
            <person name="Short K.A."/>
            <person name="Niraula N.P."/>
        </authorList>
    </citation>
    <scope>NUCLEOTIDE SEQUENCE [LARGE SCALE GENOMIC DNA]</scope>
    <source>
        <strain evidence="3 4">NRRL 2792</strain>
    </source>
</reference>
<evidence type="ECO:0000256" key="1">
    <source>
        <dbReference type="SAM" id="MobiDB-lite"/>
    </source>
</evidence>
<name>A0A516R6R8_STRST</name>
<evidence type="ECO:0000313" key="3">
    <source>
        <dbReference type="EMBL" id="QDQ11330.1"/>
    </source>
</evidence>
<evidence type="ECO:0000256" key="2">
    <source>
        <dbReference type="SAM" id="SignalP"/>
    </source>
</evidence>
<evidence type="ECO:0000313" key="4">
    <source>
        <dbReference type="Proteomes" id="UP000316806"/>
    </source>
</evidence>
<dbReference type="AlphaFoldDB" id="A0A516R6R8"/>
<protein>
    <recommendedName>
        <fullName evidence="5">Lipoprotein</fullName>
    </recommendedName>
</protein>
<accession>A0A516R6R8</accession>
<organism evidence="3 4">
    <name type="scientific">Streptomyces spectabilis</name>
    <dbReference type="NCBI Taxonomy" id="68270"/>
    <lineage>
        <taxon>Bacteria</taxon>
        <taxon>Bacillati</taxon>
        <taxon>Actinomycetota</taxon>
        <taxon>Actinomycetes</taxon>
        <taxon>Kitasatosporales</taxon>
        <taxon>Streptomycetaceae</taxon>
        <taxon>Streptomyces</taxon>
    </lineage>
</organism>
<keyword evidence="2" id="KW-0732">Signal</keyword>
<dbReference type="PROSITE" id="PS51257">
    <property type="entry name" value="PROKAR_LIPOPROTEIN"/>
    <property type="match status" value="1"/>
</dbReference>